<keyword evidence="4" id="KW-0808">Transferase</keyword>
<feature type="domain" description="UBA" evidence="9">
    <location>
        <begin position="1272"/>
        <end position="1312"/>
    </location>
</feature>
<feature type="region of interest" description="Disordered" evidence="8">
    <location>
        <begin position="1218"/>
        <end position="1256"/>
    </location>
</feature>
<dbReference type="Proteomes" id="UP000014064">
    <property type="component" value="Unassembled WGS sequence"/>
</dbReference>
<dbReference type="GO" id="GO:0005737">
    <property type="term" value="C:cytoplasm"/>
    <property type="evidence" value="ECO:0007669"/>
    <property type="project" value="TreeGrafter"/>
</dbReference>
<feature type="compositionally biased region" description="Acidic residues" evidence="8">
    <location>
        <begin position="2040"/>
        <end position="2067"/>
    </location>
</feature>
<feature type="region of interest" description="Disordered" evidence="8">
    <location>
        <begin position="913"/>
        <end position="935"/>
    </location>
</feature>
<feature type="region of interest" description="Disordered" evidence="8">
    <location>
        <begin position="1754"/>
        <end position="1804"/>
    </location>
</feature>
<dbReference type="PROSITE" id="PS50237">
    <property type="entry name" value="HECT"/>
    <property type="match status" value="1"/>
</dbReference>
<dbReference type="GeneID" id="20377101"/>
<evidence type="ECO:0000256" key="4">
    <source>
        <dbReference type="ARBA" id="ARBA00022679"/>
    </source>
</evidence>
<dbReference type="Gene3D" id="1.25.10.10">
    <property type="entry name" value="Leucine-rich Repeat Variant"/>
    <property type="match status" value="1"/>
</dbReference>
<evidence type="ECO:0000256" key="6">
    <source>
        <dbReference type="ARBA" id="ARBA00034494"/>
    </source>
</evidence>
<dbReference type="KEGG" id="wic:J056_004149"/>
<feature type="compositionally biased region" description="Low complexity" evidence="8">
    <location>
        <begin position="2979"/>
        <end position="2990"/>
    </location>
</feature>
<dbReference type="SMART" id="SM00119">
    <property type="entry name" value="HECTc"/>
    <property type="match status" value="1"/>
</dbReference>
<gene>
    <name evidence="11" type="ORF">J056_004149</name>
</gene>
<feature type="compositionally biased region" description="Basic and acidic residues" evidence="8">
    <location>
        <begin position="1755"/>
        <end position="1771"/>
    </location>
</feature>
<dbReference type="InterPro" id="IPR011989">
    <property type="entry name" value="ARM-like"/>
</dbReference>
<dbReference type="Gene3D" id="1.10.8.10">
    <property type="entry name" value="DNA helicase RuvA subunit, C-terminal domain"/>
    <property type="match status" value="1"/>
</dbReference>
<dbReference type="PANTHER" id="PTHR11254:SF67">
    <property type="entry name" value="E3 UBIQUITIN-PROTEIN LIGASE HUWE1"/>
    <property type="match status" value="1"/>
</dbReference>
<dbReference type="GO" id="GO:0005634">
    <property type="term" value="C:nucleus"/>
    <property type="evidence" value="ECO:0007669"/>
    <property type="project" value="TreeGrafter"/>
</dbReference>
<feature type="region of interest" description="Disordered" evidence="8">
    <location>
        <begin position="2612"/>
        <end position="2638"/>
    </location>
</feature>
<dbReference type="GO" id="GO:0061630">
    <property type="term" value="F:ubiquitin protein ligase activity"/>
    <property type="evidence" value="ECO:0007669"/>
    <property type="project" value="UniProtKB-EC"/>
</dbReference>
<protein>
    <recommendedName>
        <fullName evidence="3">HECT-type E3 ubiquitin transferase</fullName>
        <ecNumber evidence="3">2.3.2.26</ecNumber>
    </recommendedName>
</protein>
<dbReference type="STRING" id="1299270.R9AGN9"/>
<dbReference type="eggNOG" id="KOG0939">
    <property type="taxonomic scope" value="Eukaryota"/>
</dbReference>
<dbReference type="InterPro" id="IPR050409">
    <property type="entry name" value="E3_ubiq-protein_ligase"/>
</dbReference>
<feature type="compositionally biased region" description="Basic and acidic residues" evidence="8">
    <location>
        <begin position="2297"/>
        <end position="2307"/>
    </location>
</feature>
<evidence type="ECO:0000256" key="2">
    <source>
        <dbReference type="ARBA" id="ARBA00004906"/>
    </source>
</evidence>
<dbReference type="PANTHER" id="PTHR11254">
    <property type="entry name" value="HECT DOMAIN UBIQUITIN-PROTEIN LIGASE"/>
    <property type="match status" value="1"/>
</dbReference>
<dbReference type="InterPro" id="IPR025527">
    <property type="entry name" value="HUWE1/Rev1_UBM"/>
</dbReference>
<evidence type="ECO:0000259" key="10">
    <source>
        <dbReference type="PROSITE" id="PS50237"/>
    </source>
</evidence>
<feature type="region of interest" description="Disordered" evidence="8">
    <location>
        <begin position="2962"/>
        <end position="3021"/>
    </location>
</feature>
<feature type="region of interest" description="Disordered" evidence="8">
    <location>
        <begin position="2732"/>
        <end position="2755"/>
    </location>
</feature>
<evidence type="ECO:0000256" key="5">
    <source>
        <dbReference type="ARBA" id="ARBA00022786"/>
    </source>
</evidence>
<evidence type="ECO:0000259" key="9">
    <source>
        <dbReference type="PROSITE" id="PS50030"/>
    </source>
</evidence>
<dbReference type="Gene3D" id="3.90.1750.10">
    <property type="entry name" value="Hect, E3 ligase catalytic domains"/>
    <property type="match status" value="1"/>
</dbReference>
<evidence type="ECO:0000313" key="12">
    <source>
        <dbReference type="Proteomes" id="UP000014064"/>
    </source>
</evidence>
<feature type="domain" description="HECT" evidence="10">
    <location>
        <begin position="3349"/>
        <end position="3685"/>
    </location>
</feature>
<organism evidence="11 12">
    <name type="scientific">Wallemia ichthyophaga (strain EXF-994 / CBS 113033)</name>
    <dbReference type="NCBI Taxonomy" id="1299270"/>
    <lineage>
        <taxon>Eukaryota</taxon>
        <taxon>Fungi</taxon>
        <taxon>Dikarya</taxon>
        <taxon>Basidiomycota</taxon>
        <taxon>Wallemiomycotina</taxon>
        <taxon>Wallemiomycetes</taxon>
        <taxon>Wallemiales</taxon>
        <taxon>Wallemiaceae</taxon>
        <taxon>Wallemia</taxon>
    </lineage>
</organism>
<dbReference type="HOGENOM" id="CLU_000215_0_0_1"/>
<dbReference type="PROSITE" id="PS50030">
    <property type="entry name" value="UBA"/>
    <property type="match status" value="1"/>
</dbReference>
<reference evidence="12" key="1">
    <citation type="journal article" date="2013" name="BMC Genomics">
        <title>Genome and transcriptome sequencing of the halophilic fungus Wallemia ichthyophaga: haloadaptations present and absent.</title>
        <authorList>
            <person name="Zajc J."/>
            <person name="Liu Y."/>
            <person name="Dai W."/>
            <person name="Yang Z."/>
            <person name="Hu J."/>
            <person name="Gostincar C."/>
            <person name="Gunde-Cimerman N."/>
        </authorList>
    </citation>
    <scope>NUCLEOTIDE SEQUENCE [LARGE SCALE GENOMIC DNA]</scope>
    <source>
        <strain evidence="12">EXF-994 / CBS 113033</strain>
    </source>
</reference>
<keyword evidence="12" id="KW-1185">Reference proteome</keyword>
<name>R9AGN9_WALI9</name>
<dbReference type="SUPFAM" id="SSF56204">
    <property type="entry name" value="Hect, E3 ligase catalytic domain"/>
    <property type="match status" value="1"/>
</dbReference>
<feature type="compositionally biased region" description="Acidic residues" evidence="8">
    <location>
        <begin position="2194"/>
        <end position="2239"/>
    </location>
</feature>
<dbReference type="InterPro" id="IPR016024">
    <property type="entry name" value="ARM-type_fold"/>
</dbReference>
<feature type="compositionally biased region" description="Gly residues" evidence="8">
    <location>
        <begin position="2275"/>
        <end position="2290"/>
    </location>
</feature>
<feature type="region of interest" description="Disordered" evidence="8">
    <location>
        <begin position="2829"/>
        <end position="2859"/>
    </location>
</feature>
<feature type="region of interest" description="Disordered" evidence="8">
    <location>
        <begin position="1692"/>
        <end position="1724"/>
    </location>
</feature>
<keyword evidence="5 7" id="KW-0833">Ubl conjugation pathway</keyword>
<feature type="compositionally biased region" description="Basic and acidic residues" evidence="8">
    <location>
        <begin position="921"/>
        <end position="933"/>
    </location>
</feature>
<dbReference type="InterPro" id="IPR000569">
    <property type="entry name" value="HECT_dom"/>
</dbReference>
<sequence length="3685" mass="412658">MAPVRPRTSRRTVATIPTTLRHKLHLVEKCTDEEMAAHLEDFKEWVWPKGDLYAYIGVLNRLDGTLEKITNDFNLKSAGYGVQDKLFDASSKRLINAVLRFLKLLIDNCSNRKIFNSVEHLDALILTNDVEVLSNNLKLILSIQAHHRNALQLNSKALLSVAWNWPSSASLADSITTSIPPLNDTVSFQFFDTQSRSIHLEKVGENPLSDLDLHKECVDQYKIPKDGNSNNFDLYHRIRSIKVFDSPSRRHFIESRLLALSLYLQLVKESQAQHNLLIYEPTLVQQLTHLLQLPLDDEYISIQSTSLICLESLAHYKTRVSEVLSCLNAGVNQGLLFTYIRNVTNKLSQSSPPSPQLVDLVDSIFSMISHLSTSNSGGQMLVGAGLITLLINLFKVDSSTLITKCLQLLDALLYSYRNALPIFINANGLTTLVEKIHHRVLASVEHKAELEAKSDNDEDVATTFGRLPVSESQAMKSSLRSIYRLLTSSGTEGGIRNLIDTTLLQDIHLILDNRRFFGASITSFALNIMATFVHNEPTSLSIIQEAQLPAKFYNSIEEYIEPHIDILTVIFNVISACCLNENGLNEFMQRSDTIIGKIFEMFTSATHIKVLSEKENAVNIGSSVDELIRHQPSLKPKVLNAINGQLDRIAEIGGAFDCNEVGQYGLSEVARYRLLTQDEHSMVENVPNDKREDPFAMKCIDVMARFLESVFTNGTHAKEFLDAGGLERLGRFFGLPCLPYDFSISRASEAIAQLGRVLIEIKPEVTLMWSMEQVREKLESTRHIWSEMRNKSLFIKMKDLNESDYEEANATFRSLIELYSRVQLISDMFASIGFLNIRVSNGFFLPKLNEPRNLETLNMIGILDRSLTWEHLLLNAEENKETEFDWKELESGSKSSNEKYEKNLNIMMNNLDPTVNIKSGNKSDEEKKAEESTPSKLNYKSLSHLSMYIPQTATPFYQAVVKMFLYRRQSDQSHKKNSVITSKAMAQILVDHLQFTGNGDPRPSCAYMCQILKAINALFFDDRTSHNHLQTPLVFAFAQLGGVQLLTHRLDQISDELSHQTITDNEIPKSPAEMQQFRIYRILENIMPLFHTFAATRPLLESSQTGPLQLREADKSSAEYFNSNDFLVRLRSIIMPVLVKVCQSEWLSKAPLGQPTRLIVQTFLNIIKAEGEAAEPPAGPQGRLGNPPSERIGHLQDLERALFNMRSSPLHRILGEEPPTEAAQSESDATQPSEAQTSQPELPPPPHPAAESRSDVEIKVMEDIEGVMKIDRLNETLLQEMMSMDFPKYASAVALMYNGDDVAQAAEWLVARPDYVDIAREFELRQKRQKDEEKKDYETKLAEGKITPMNDNIDAVKRSLDQARQNLYSTIPSILLNLADAHYEIVFDVKDMFKDDKEKSAEQIGVKTLLDEVETLDAKDRQCEGKLYVRWHLLSVMISDHQFSQKDNVINQRERLLNLTYKSGPAVIDSQTPPKWLAPFLLASAIMLGCSEVIKTADDPTKVGENIPEVKIEEIVDTGSFEEQKNALFEIALTTFKRSKDKNWELKKADLMAVLQVLTLLTRSTRYSKDLFSAGGVQMLSSIFDGPLDNARGSTLFLSFIMRNLIEDDSLIKSTMHNELLSYFASSPTRGSSSGSKVVDVSTFTKTASPLALRDTKAFMEVIKENCMLVSDSPAAGVFHIKLRPDVVPELKSKLGDKKDGEHSGQQQRGEDMQLDDNSQAPPMPSEVLESILQFLVAELMRVGKTARKFASLAEKTDEEKKKEGEEKKNSSSEQQQEDPAQQPQSSTSAASDQEKKDEKKEESTPDGALEYFYACFILQSITEICASYPSSKVNLVMTNKKKQGGGTPFKPKVSFLNFLISELISMPSLGAPNHDNVGRKQRALAEWAIAVFVSTCSDTSPWTDSKEIPNEVVLSRKFVLDVISKLIKDNTSGVTDEDLSVRYARLTALSEIIARLIDARPVNPVTGKSSTESSVHMAKVMLEKNYVTTLTHALGDIDISFPHSKVTIGALLSPLERLTKISIKMAKNGDKKDSNSQDEQNEDEDEDEDEDDDDEDNSSDEDDIGADEMRNADRAGTPDLYRNSALGMYSGENYGEENDGDEDSEMDEEDFDDMEVDFHHHHGSGNHSESSDDDSGSSDGDSDDMEDHDEIEEGEADDWIDEEDEGEEVDFDEDAYDEEEALNPIEENPSIFDEADPVIEAPTPDEEEAESVADPEFDDDGLIDDGFSETDEDAEEEGLAFRDEADVERAPRIGSLLDGRGGMGETTAIFGSPLLGGGSSRRRMFGGGSQSFLGGNRDRLESDRELPQQPLLVDQAPPSSTPASQDTGNRRQSSQRSGAPNPLLQTIESMFGRNGFQIIEQLLQRETGGTAGGVPAGARVHLELHSPNGPSGSIPIEQLTNMHSRRQQTPQTHSANILSAVNGLAALPTFSRWYDSAKLFYGSTSQERSSKITNHIILMLLPAAREASAKARAEEAEKTKELEAKTKKDEEDKAQKEAEEKSKKEQEEKDAREKQAHEEEMREAERPQEVQSEAQAESQPQAQQQEDVEMAEDAPAEQEQDASSSAPQERVSIQINGRDVDITNTGIDPSFMEALPDDMREEVLTQHLREQRRAANSAAAQNRTTEGAPPAAEGNDDSEISMEFLNALPAEIRAEVLQQEAFESIHRGRQPEGGNERRSSQVGAVGAMGDPSPFFNSIEPSMRQFILMNGEMLDPQHDGERSMGRADLQQILGGRRPSGPRAPPKKATEKHRQKDAIQLLDKSGLAILIRLLFYPNLIKKSVLFKILANLIENSRSRNDLLLLLLNILQEGTGDLPAVDRSLSQLTLKGTKPSASTPLSTPTSKVSSKRKHTQETPASPILLQIPPETIPNLLAQRCFETLTTLVSSNSAASTFFLTEHDLSSSMRSRPSKKSKGKEKQTVPVKFPIVLLMSLLDRPTVFKTQMMMDTFTTLLATVTKPLSTLRKDDKNEKPEASGTQEQQQEQPQQQPADANVTPRPKEKEGENKKTEDEKEDEGLKTAPQIPTHVLKYVVNILTIGECTSKTFQQTLSLIQNLSFVPDAKDVIAAELKVKAQDFGQQLNGELVELGDALRNAEKSDDVSAGTMEKFLPASSLQARLLRVLKTVDYMFGQSSEMSENSEQSGEERPSSLRQVLGSLMREDINQQPQTTAEPPAATQEEAKTNELKVNAIYDSFNFGSVWQKLSENLKIIEENEQMTHIATVLLPLIESLMVVCKYVNPQTEALRTKRMTGSPVSPSANESIEDIFIDFTEEHRKIINIMVRNNPALMSGSFSLLVQNPRILEFDNKRSFFMQRLRARKRGETYPTLHVNVRRSHVFADSFQYLQRKSGDEIKYGKLSVKFHGEEGVDAGGVAREWFQVLAQQMFNPNYALFQPCDADRLTYQPNRASYVNEHHLDFFKFVGRIIGKAIYDGRLLDAYFTRSFYKHMLGRQVDFKDLESVDLSYYNSLVWMLENSLEGVLELTFSIEDDEFGVVNIIDLIPNGRNIPVTDQNKKEYVKLVTEFRLTTAIERQIQCFLEGFHEIIPKDLVKIFSENELELLISGLPDIDVDAWKNQTDYHGFTPSDPVIGWFWRVLRSFDSTQKASFLQFATGSSRVPLEGFGALQGSQGTQRFNIHKAYGAEDRLPAAHTCFNQLDLGPYSSYEALRRQILTAIHEGNTGFGFA</sequence>
<dbReference type="EC" id="2.3.2.26" evidence="3"/>
<feature type="compositionally biased region" description="Low complexity" evidence="8">
    <location>
        <begin position="2615"/>
        <end position="2624"/>
    </location>
</feature>
<dbReference type="Pfam" id="PF00632">
    <property type="entry name" value="HECT"/>
    <property type="match status" value="1"/>
</dbReference>
<dbReference type="SUPFAM" id="SSF46934">
    <property type="entry name" value="UBA-like"/>
    <property type="match status" value="1"/>
</dbReference>
<comment type="pathway">
    <text evidence="2">Protein modification; protein ubiquitination.</text>
</comment>
<feature type="compositionally biased region" description="Polar residues" evidence="8">
    <location>
        <begin position="2564"/>
        <end position="2576"/>
    </location>
</feature>
<feature type="compositionally biased region" description="Basic and acidic residues" evidence="8">
    <location>
        <begin position="1692"/>
        <end position="1703"/>
    </location>
</feature>
<evidence type="ECO:0000313" key="11">
    <source>
        <dbReference type="EMBL" id="EOR01363.1"/>
    </source>
</evidence>
<feature type="compositionally biased region" description="Acidic residues" evidence="8">
    <location>
        <begin position="2132"/>
        <end position="2182"/>
    </location>
</feature>
<feature type="region of interest" description="Disordered" evidence="8">
    <location>
        <begin position="2472"/>
        <end position="2593"/>
    </location>
</feature>
<feature type="compositionally biased region" description="Polar residues" evidence="8">
    <location>
        <begin position="1222"/>
        <end position="1239"/>
    </location>
</feature>
<accession>R9AGN9</accession>
<dbReference type="UniPathway" id="UPA00143"/>
<dbReference type="FunFam" id="3.30.2160.10:FF:000001">
    <property type="entry name" value="E3 ubiquitin-protein ligase NEDD4-like"/>
    <property type="match status" value="1"/>
</dbReference>
<evidence type="ECO:0000256" key="3">
    <source>
        <dbReference type="ARBA" id="ARBA00012485"/>
    </source>
</evidence>
<dbReference type="FunFam" id="3.90.1750.10:FF:000003">
    <property type="entry name" value="E3 ubiquitin-protein ligase UPL1"/>
    <property type="match status" value="1"/>
</dbReference>
<feature type="region of interest" description="Disordered" evidence="8">
    <location>
        <begin position="1172"/>
        <end position="1191"/>
    </location>
</feature>
<feature type="compositionally biased region" description="Basic and acidic residues" evidence="8">
    <location>
        <begin position="1793"/>
        <end position="1804"/>
    </location>
</feature>
<dbReference type="EMBL" id="KE007230">
    <property type="protein sequence ID" value="EOR01363.1"/>
    <property type="molecule type" value="Genomic_DNA"/>
</dbReference>
<dbReference type="GO" id="GO:0000209">
    <property type="term" value="P:protein polyubiquitination"/>
    <property type="evidence" value="ECO:0007669"/>
    <property type="project" value="TreeGrafter"/>
</dbReference>
<feature type="compositionally biased region" description="Low complexity" evidence="8">
    <location>
        <begin position="1772"/>
        <end position="1792"/>
    </location>
</feature>
<feature type="compositionally biased region" description="Acidic residues" evidence="8">
    <location>
        <begin position="2547"/>
        <end position="2561"/>
    </location>
</feature>
<dbReference type="SUPFAM" id="SSF48371">
    <property type="entry name" value="ARM repeat"/>
    <property type="match status" value="1"/>
</dbReference>
<dbReference type="InterPro" id="IPR035983">
    <property type="entry name" value="Hect_E3_ubiquitin_ligase"/>
</dbReference>
<feature type="compositionally biased region" description="Basic and acidic residues" evidence="8">
    <location>
        <begin position="2964"/>
        <end position="2974"/>
    </location>
</feature>
<comment type="catalytic activity">
    <reaction evidence="1">
        <text>S-ubiquitinyl-[E2 ubiquitin-conjugating enzyme]-L-cysteine + [acceptor protein]-L-lysine = [E2 ubiquitin-conjugating enzyme]-L-cysteine + N(6)-ubiquitinyl-[acceptor protein]-L-lysine.</text>
        <dbReference type="EC" id="2.3.2.26"/>
    </reaction>
</comment>
<feature type="compositionally biased region" description="Basic and acidic residues" evidence="8">
    <location>
        <begin position="2472"/>
        <end position="2529"/>
    </location>
</feature>
<dbReference type="RefSeq" id="XP_009267625.1">
    <property type="nucleotide sequence ID" value="XM_009269350.1"/>
</dbReference>
<evidence type="ECO:0000256" key="8">
    <source>
        <dbReference type="SAM" id="MobiDB-lite"/>
    </source>
</evidence>
<dbReference type="Gene3D" id="3.30.2410.10">
    <property type="entry name" value="Hect, E3 ligase catalytic domain"/>
    <property type="match status" value="1"/>
</dbReference>
<dbReference type="InterPro" id="IPR009060">
    <property type="entry name" value="UBA-like_sf"/>
</dbReference>
<dbReference type="FunFam" id="3.30.2410.10:FF:000009">
    <property type="entry name" value="Probable E3 ubiquitin-protein ligase HECTD2"/>
    <property type="match status" value="1"/>
</dbReference>
<dbReference type="InterPro" id="IPR015940">
    <property type="entry name" value="UBA"/>
</dbReference>
<feature type="region of interest" description="Disordered" evidence="8">
    <location>
        <begin position="2901"/>
        <end position="2920"/>
    </location>
</feature>
<dbReference type="GO" id="GO:0006511">
    <property type="term" value="P:ubiquitin-dependent protein catabolic process"/>
    <property type="evidence" value="ECO:0007669"/>
    <property type="project" value="TreeGrafter"/>
</dbReference>
<dbReference type="Pfam" id="PF14377">
    <property type="entry name" value="UBM"/>
    <property type="match status" value="3"/>
</dbReference>
<feature type="compositionally biased region" description="Basic and acidic residues" evidence="8">
    <location>
        <begin position="2240"/>
        <end position="2252"/>
    </location>
</feature>
<feature type="compositionally biased region" description="Polar residues" evidence="8">
    <location>
        <begin position="2318"/>
        <end position="2343"/>
    </location>
</feature>
<dbReference type="OrthoDB" id="8068875at2759"/>
<dbReference type="Pfam" id="PF22562">
    <property type="entry name" value="UBA_7"/>
    <property type="match status" value="1"/>
</dbReference>
<dbReference type="Pfam" id="PF06025">
    <property type="entry name" value="DUF913"/>
    <property type="match status" value="1"/>
</dbReference>
<dbReference type="InterPro" id="IPR010309">
    <property type="entry name" value="E3_Ub_ligase_DUF908"/>
</dbReference>
<feature type="compositionally biased region" description="Basic and acidic residues" evidence="8">
    <location>
        <begin position="2666"/>
        <end position="2680"/>
    </location>
</feature>
<feature type="compositionally biased region" description="Acidic residues" evidence="8">
    <location>
        <begin position="2095"/>
        <end position="2116"/>
    </location>
</feature>
<dbReference type="InterPro" id="IPR010314">
    <property type="entry name" value="E3_Ub_ligase_DUF913"/>
</dbReference>
<evidence type="ECO:0000256" key="1">
    <source>
        <dbReference type="ARBA" id="ARBA00000885"/>
    </source>
</evidence>
<feature type="region of interest" description="Disordered" evidence="8">
    <location>
        <begin position="2666"/>
        <end position="2691"/>
    </location>
</feature>
<evidence type="ECO:0000256" key="7">
    <source>
        <dbReference type="PROSITE-ProRule" id="PRU00104"/>
    </source>
</evidence>
<comment type="similarity">
    <text evidence="6">Belongs to the UPL family. TOM1/PTR1 subfamily.</text>
</comment>
<feature type="region of interest" description="Disordered" evidence="8">
    <location>
        <begin position="2028"/>
        <end position="2343"/>
    </location>
</feature>
<feature type="compositionally biased region" description="Low complexity" evidence="8">
    <location>
        <begin position="2831"/>
        <end position="2844"/>
    </location>
</feature>
<dbReference type="Gene3D" id="3.30.2160.10">
    <property type="entry name" value="Hect, E3 ligase catalytic domain"/>
    <property type="match status" value="1"/>
</dbReference>
<dbReference type="Pfam" id="PF06012">
    <property type="entry name" value="DUF908"/>
    <property type="match status" value="2"/>
</dbReference>
<feature type="compositionally biased region" description="Low complexity" evidence="8">
    <location>
        <begin position="2530"/>
        <end position="2546"/>
    </location>
</feature>
<proteinExistence type="inferred from homology"/>
<dbReference type="CDD" id="cd00078">
    <property type="entry name" value="HECTc"/>
    <property type="match status" value="1"/>
</dbReference>
<feature type="active site" description="Glycyl thioester intermediate" evidence="7">
    <location>
        <position position="3652"/>
    </location>
</feature>
<feature type="compositionally biased region" description="Basic and acidic residues" evidence="8">
    <location>
        <begin position="2998"/>
        <end position="3011"/>
    </location>
</feature>
<dbReference type="OMA" id="ADEMKYG"/>